<reference evidence="1" key="1">
    <citation type="journal article" date="2014" name="Int. J. Syst. Evol. Microbiol.">
        <title>Complete genome sequence of Corynebacterium casei LMG S-19264T (=DSM 44701T), isolated from a smear-ripened cheese.</title>
        <authorList>
            <consortium name="US DOE Joint Genome Institute (JGI-PGF)"/>
            <person name="Walter F."/>
            <person name="Albersmeier A."/>
            <person name="Kalinowski J."/>
            <person name="Ruckert C."/>
        </authorList>
    </citation>
    <scope>NUCLEOTIDE SEQUENCE</scope>
    <source>
        <strain evidence="1">CGMCC 1.15958</strain>
    </source>
</reference>
<gene>
    <name evidence="1" type="ORF">GCM10011514_34210</name>
</gene>
<name>A0A917DSM9_9BACT</name>
<accession>A0A917DSM9</accession>
<evidence type="ECO:0000313" key="2">
    <source>
        <dbReference type="Proteomes" id="UP000609064"/>
    </source>
</evidence>
<evidence type="ECO:0000313" key="1">
    <source>
        <dbReference type="EMBL" id="GGD67292.1"/>
    </source>
</evidence>
<protein>
    <submittedName>
        <fullName evidence="1">Uncharacterized protein</fullName>
    </submittedName>
</protein>
<comment type="caution">
    <text evidence="1">The sequence shown here is derived from an EMBL/GenBank/DDBJ whole genome shotgun (WGS) entry which is preliminary data.</text>
</comment>
<dbReference type="EMBL" id="BMKK01000007">
    <property type="protein sequence ID" value="GGD67292.1"/>
    <property type="molecule type" value="Genomic_DNA"/>
</dbReference>
<organism evidence="1 2">
    <name type="scientific">Emticicia aquatilis</name>
    <dbReference type="NCBI Taxonomy" id="1537369"/>
    <lineage>
        <taxon>Bacteria</taxon>
        <taxon>Pseudomonadati</taxon>
        <taxon>Bacteroidota</taxon>
        <taxon>Cytophagia</taxon>
        <taxon>Cytophagales</taxon>
        <taxon>Leadbetterellaceae</taxon>
        <taxon>Emticicia</taxon>
    </lineage>
</organism>
<reference evidence="1" key="2">
    <citation type="submission" date="2020-09" db="EMBL/GenBank/DDBJ databases">
        <authorList>
            <person name="Sun Q."/>
            <person name="Zhou Y."/>
        </authorList>
    </citation>
    <scope>NUCLEOTIDE SEQUENCE</scope>
    <source>
        <strain evidence="1">CGMCC 1.15958</strain>
    </source>
</reference>
<dbReference type="Proteomes" id="UP000609064">
    <property type="component" value="Unassembled WGS sequence"/>
</dbReference>
<sequence>MWGVYVFAKFMTKFVQMIMRFHEVFKFSHLLKTVEMKKFFSVIALLLMVVFASIAQSVTISAGGSGNVQLPTLSNAQITNFTNPQVGMMVFDKTYNVVRVYNGTNWVCLTCTEQTFNTAQIANIKSFTLSMGTNNSYTASGMRDFKAADNAIGDVKTSLGGSSPNGFLLDNQEVIVFENTLSSTMQNLTTQEILRLVSQSQWSNPSIYNQPIDVVVRSDDANYIYLSREAGSFERREGSILGVKAFRFTNKIFTEKYASFITVTDRIIKNTTSINLLSGMSITNAESYNIISSSQWFVITNGVLTFPTGTNKPQHNYGIIYFLPKSSNLPTYRMRIFTHKASANTIAQYFDSNGNVINRTNYLDSYFTNVISSNVPFVLYLAGGTNLRSINAVRVPPPTAGTEE</sequence>
<proteinExistence type="predicted"/>
<keyword evidence="2" id="KW-1185">Reference proteome</keyword>
<dbReference type="AlphaFoldDB" id="A0A917DSM9"/>